<feature type="signal peptide" evidence="1">
    <location>
        <begin position="1"/>
        <end position="20"/>
    </location>
</feature>
<protein>
    <submittedName>
        <fullName evidence="3">Kyphoscoliosis peptidase</fullName>
    </submittedName>
</protein>
<reference evidence="3 4" key="1">
    <citation type="submission" date="2021-03" db="EMBL/GenBank/DDBJ databases">
        <title>Fibrella sp. HMF5405 genome sequencing and assembly.</title>
        <authorList>
            <person name="Kang H."/>
            <person name="Kim H."/>
            <person name="Bae S."/>
            <person name="Joh K."/>
        </authorList>
    </citation>
    <scope>NUCLEOTIDE SEQUENCE [LARGE SCALE GENOMIC DNA]</scope>
    <source>
        <strain evidence="3 4">HMF5405</strain>
    </source>
</reference>
<dbReference type="PANTHER" id="PTHR46333:SF2">
    <property type="entry name" value="CYTOKINESIS PROTEIN 3"/>
    <property type="match status" value="1"/>
</dbReference>
<evidence type="ECO:0000313" key="4">
    <source>
        <dbReference type="Proteomes" id="UP000664628"/>
    </source>
</evidence>
<evidence type="ECO:0000256" key="1">
    <source>
        <dbReference type="SAM" id="SignalP"/>
    </source>
</evidence>
<feature type="chain" id="PRO_5046346303" evidence="1">
    <location>
        <begin position="21"/>
        <end position="330"/>
    </location>
</feature>
<dbReference type="InterPro" id="IPR056564">
    <property type="entry name" value="Ig-like_KY"/>
</dbReference>
<dbReference type="SMART" id="SM00460">
    <property type="entry name" value="TGc"/>
    <property type="match status" value="1"/>
</dbReference>
<dbReference type="Pfam" id="PF01841">
    <property type="entry name" value="Transglut_core"/>
    <property type="match status" value="1"/>
</dbReference>
<dbReference type="Pfam" id="PF23265">
    <property type="entry name" value="Ig-like_KY"/>
    <property type="match status" value="1"/>
</dbReference>
<evidence type="ECO:0000259" key="2">
    <source>
        <dbReference type="SMART" id="SM00460"/>
    </source>
</evidence>
<name>A0ABS3JM09_9BACT</name>
<keyword evidence="1" id="KW-0732">Signal</keyword>
<keyword evidence="4" id="KW-1185">Reference proteome</keyword>
<dbReference type="EMBL" id="JAFMYW010000006">
    <property type="protein sequence ID" value="MBO0951038.1"/>
    <property type="molecule type" value="Genomic_DNA"/>
</dbReference>
<gene>
    <name evidence="3" type="ORF">J2I46_20795</name>
</gene>
<dbReference type="InterPro" id="IPR002931">
    <property type="entry name" value="Transglutaminase-like"/>
</dbReference>
<dbReference type="PANTHER" id="PTHR46333">
    <property type="entry name" value="CYTOKINESIS PROTEIN 3"/>
    <property type="match status" value="1"/>
</dbReference>
<organism evidence="3 4">
    <name type="scientific">Fibrella forsythiae</name>
    <dbReference type="NCBI Taxonomy" id="2817061"/>
    <lineage>
        <taxon>Bacteria</taxon>
        <taxon>Pseudomonadati</taxon>
        <taxon>Bacteroidota</taxon>
        <taxon>Cytophagia</taxon>
        <taxon>Cytophagales</taxon>
        <taxon>Spirosomataceae</taxon>
        <taxon>Fibrella</taxon>
    </lineage>
</organism>
<comment type="caution">
    <text evidence="3">The sequence shown here is derived from an EMBL/GenBank/DDBJ whole genome shotgun (WGS) entry which is preliminary data.</text>
</comment>
<evidence type="ECO:0000313" key="3">
    <source>
        <dbReference type="EMBL" id="MBO0951038.1"/>
    </source>
</evidence>
<dbReference type="InterPro" id="IPR052557">
    <property type="entry name" value="CAP/Cytokinesis_protein"/>
</dbReference>
<feature type="domain" description="Transglutaminase-like" evidence="2">
    <location>
        <begin position="109"/>
        <end position="176"/>
    </location>
</feature>
<dbReference type="Proteomes" id="UP000664628">
    <property type="component" value="Unassembled WGS sequence"/>
</dbReference>
<dbReference type="Gene3D" id="3.10.620.30">
    <property type="match status" value="1"/>
</dbReference>
<dbReference type="SUPFAM" id="SSF54001">
    <property type="entry name" value="Cysteine proteinases"/>
    <property type="match status" value="1"/>
</dbReference>
<proteinExistence type="predicted"/>
<accession>A0ABS3JM09</accession>
<sequence>MRKYTLPAIVAAFLMAGSTALTPSLLKHSASLTAVAPQEYEVIDTYARRTPDAYAKSLKSLSEYLTAPARSDLAKARSVYAWIVTHVRYDSGVYTGGSYSSESQYASRILQSRRAVCSGFALLYKHLLSQAGVEVTTVKGFARYTDAQAGFSTGGIDHEWNAVKLDGDWYLVDVTWASTTAQKGVPNDFYFLTDPQAFVSQHLPTDSRWQLLSRPVSKSDFDRFPKYYDAYFNLGFDPYFPKQGVLRAYDGVTVNLTNEGNVEFWCAAGPRGSATHTQVPHVVTRNGDSYQLRVKLPARGTQTLYVFAKEKAGKTERYKQYAAIASFTVM</sequence>
<dbReference type="RefSeq" id="WP_207330974.1">
    <property type="nucleotide sequence ID" value="NZ_JAFMYW010000006.1"/>
</dbReference>
<dbReference type="InterPro" id="IPR038765">
    <property type="entry name" value="Papain-like_cys_pep_sf"/>
</dbReference>